<organism evidence="1 2">
    <name type="scientific">Prosthecobacter debontii</name>
    <dbReference type="NCBI Taxonomy" id="48467"/>
    <lineage>
        <taxon>Bacteria</taxon>
        <taxon>Pseudomonadati</taxon>
        <taxon>Verrucomicrobiota</taxon>
        <taxon>Verrucomicrobiia</taxon>
        <taxon>Verrucomicrobiales</taxon>
        <taxon>Verrucomicrobiaceae</taxon>
        <taxon>Prosthecobacter</taxon>
    </lineage>
</organism>
<dbReference type="AlphaFoldDB" id="A0A1T4XHI2"/>
<name>A0A1T4XHI2_9BACT</name>
<accession>A0A1T4XHI2</accession>
<evidence type="ECO:0000313" key="1">
    <source>
        <dbReference type="EMBL" id="SKA88999.1"/>
    </source>
</evidence>
<gene>
    <name evidence="1" type="ORF">SAMN02745166_01521</name>
</gene>
<reference evidence="2" key="1">
    <citation type="submission" date="2017-02" db="EMBL/GenBank/DDBJ databases">
        <authorList>
            <person name="Varghese N."/>
            <person name="Submissions S."/>
        </authorList>
    </citation>
    <scope>NUCLEOTIDE SEQUENCE [LARGE SCALE GENOMIC DNA]</scope>
    <source>
        <strain evidence="2">ATCC 700200</strain>
    </source>
</reference>
<dbReference type="STRING" id="48467.SAMN02745166_01521"/>
<proteinExistence type="predicted"/>
<keyword evidence="2" id="KW-1185">Reference proteome</keyword>
<sequence>MPDKNLGTAPDYDQALLPGENHWMMVAGLSSTSPSYYPVVLENSAQASWPPTWTDSTWWGNLLGTKRERGMAWKDQTVIIAYNDASVGTVKLEQKGEYLHLPADILAPEGKEPLPPMKILDIEVERNKAPHAQ</sequence>
<dbReference type="RefSeq" id="WP_078812723.1">
    <property type="nucleotide sequence ID" value="NZ_FUYE01000004.1"/>
</dbReference>
<evidence type="ECO:0000313" key="2">
    <source>
        <dbReference type="Proteomes" id="UP000190774"/>
    </source>
</evidence>
<dbReference type="Proteomes" id="UP000190774">
    <property type="component" value="Unassembled WGS sequence"/>
</dbReference>
<dbReference type="EMBL" id="FUYE01000004">
    <property type="protein sequence ID" value="SKA88999.1"/>
    <property type="molecule type" value="Genomic_DNA"/>
</dbReference>
<protein>
    <submittedName>
        <fullName evidence="1">Uncharacterized protein</fullName>
    </submittedName>
</protein>